<dbReference type="AlphaFoldDB" id="A0A6J8DSQ7"/>
<dbReference type="OrthoDB" id="6123763at2759"/>
<evidence type="ECO:0000313" key="2">
    <source>
        <dbReference type="Proteomes" id="UP000507470"/>
    </source>
</evidence>
<proteinExistence type="predicted"/>
<name>A0A6J8DSQ7_MYTCO</name>
<dbReference type="Proteomes" id="UP000507470">
    <property type="component" value="Unassembled WGS sequence"/>
</dbReference>
<protein>
    <submittedName>
        <fullName evidence="1">Uncharacterized protein</fullName>
    </submittedName>
</protein>
<keyword evidence="2" id="KW-1185">Reference proteome</keyword>
<accession>A0A6J8DSQ7</accession>
<sequence length="337" mass="39013">MENQNHQNILSLAVTEEQKLAIQAFFSHNDWDFNEIASSSTSSNLHLEDNTENNVIATDEIEHPGQSGSDQQSAGHDINDEDMCQDCFCSPCVTQNRQSWLGVGQRAHVRNSGIRKLKYKLFWRMMQDRGAWSSPQYLRKKCRLLNRDRVDETVVIVRREGIPDCVLNLVRELYPNPKSKPYIGHRCQSLKEKICIEHKRILRRLHDLSFDNGVKQQSLAKEHELSSLKERKEVDKILSREIENKEGKGIFQVVSNEKPIYQEHDDTFIRNGLATHKYPVENFIRSKDTAGVLKIKHKVNNDVPLNVYVVTRNMAKNRTEDLPVELNDEITPEKLTQ</sequence>
<reference evidence="1 2" key="1">
    <citation type="submission" date="2020-06" db="EMBL/GenBank/DDBJ databases">
        <authorList>
            <person name="Li R."/>
            <person name="Bekaert M."/>
        </authorList>
    </citation>
    <scope>NUCLEOTIDE SEQUENCE [LARGE SCALE GENOMIC DNA]</scope>
    <source>
        <strain evidence="2">wild</strain>
    </source>
</reference>
<organism evidence="1 2">
    <name type="scientific">Mytilus coruscus</name>
    <name type="common">Sea mussel</name>
    <dbReference type="NCBI Taxonomy" id="42192"/>
    <lineage>
        <taxon>Eukaryota</taxon>
        <taxon>Metazoa</taxon>
        <taxon>Spiralia</taxon>
        <taxon>Lophotrochozoa</taxon>
        <taxon>Mollusca</taxon>
        <taxon>Bivalvia</taxon>
        <taxon>Autobranchia</taxon>
        <taxon>Pteriomorphia</taxon>
        <taxon>Mytilida</taxon>
        <taxon>Mytiloidea</taxon>
        <taxon>Mytilidae</taxon>
        <taxon>Mytilinae</taxon>
        <taxon>Mytilus</taxon>
    </lineage>
</organism>
<dbReference type="EMBL" id="CACVKT020007762">
    <property type="protein sequence ID" value="CAC5410274.1"/>
    <property type="molecule type" value="Genomic_DNA"/>
</dbReference>
<evidence type="ECO:0000313" key="1">
    <source>
        <dbReference type="EMBL" id="CAC5410274.1"/>
    </source>
</evidence>
<gene>
    <name evidence="1" type="ORF">MCOR_43475</name>
</gene>